<feature type="signal peptide" evidence="1">
    <location>
        <begin position="1"/>
        <end position="21"/>
    </location>
</feature>
<dbReference type="InterPro" id="IPR014710">
    <property type="entry name" value="RmlC-like_jellyroll"/>
</dbReference>
<dbReference type="GO" id="GO:0051213">
    <property type="term" value="F:dioxygenase activity"/>
    <property type="evidence" value="ECO:0007669"/>
    <property type="project" value="InterPro"/>
</dbReference>
<sequence>MAAHMWLTICIHLVVLGSVGAKEGLIVPEEFCSKNGTAVANVTEEWGNSTEGHMYEYVSNANPQMSQIPVWVFPSSLHESGPTRTIPFDLSSQLQVPYPATAPNLMASFLRIVTGETLETSMDFATSETFYVIRGSGTSWTRAGAVHWTAGDLLALPFLGSLDPVCDKNNGQCVRHFCKEAESTGGCAMYWVHDEPLMSYLGAEPSAGKRRFEPTFFRGQDMLDEVNRIPSADKKSGQVKNRRGILLGNNATPQTKTLTPTLWSLLNIIAANQSQQAHRHNSVALDLAVDGGEPGLVYTKMGRSLDANGNIVDPISVEWKTGAVFITPPGWWHSHHNLGTRDAWVLPVQDAGLYTHQRTLDIRFAEEEAERLRAQTSRGATNSWEDKGPIVAGTMTVGI</sequence>
<accession>A0A813JGF7</accession>
<protein>
    <recommendedName>
        <fullName evidence="4">Cupin type-1 domain-containing protein</fullName>
    </recommendedName>
</protein>
<proteinExistence type="predicted"/>
<dbReference type="InterPro" id="IPR011051">
    <property type="entry name" value="RmlC_Cupin_sf"/>
</dbReference>
<dbReference type="Gene3D" id="2.60.120.10">
    <property type="entry name" value="Jelly Rolls"/>
    <property type="match status" value="2"/>
</dbReference>
<feature type="chain" id="PRO_5032714064" description="Cupin type-1 domain-containing protein" evidence="1">
    <location>
        <begin position="22"/>
        <end position="399"/>
    </location>
</feature>
<dbReference type="SUPFAM" id="SSF51182">
    <property type="entry name" value="RmlC-like cupins"/>
    <property type="match status" value="1"/>
</dbReference>
<comment type="caution">
    <text evidence="2">The sequence shown here is derived from an EMBL/GenBank/DDBJ whole genome shotgun (WGS) entry which is preliminary data.</text>
</comment>
<evidence type="ECO:0008006" key="4">
    <source>
        <dbReference type="Google" id="ProtNLM"/>
    </source>
</evidence>
<evidence type="ECO:0000256" key="1">
    <source>
        <dbReference type="SAM" id="SignalP"/>
    </source>
</evidence>
<gene>
    <name evidence="2" type="ORF">PGLA2088_LOCUS21380</name>
</gene>
<dbReference type="PANTHER" id="PTHR41517">
    <property type="entry name" value="1,2-DIOXYGENASE PROTEIN-RELATED"/>
    <property type="match status" value="1"/>
</dbReference>
<dbReference type="PANTHER" id="PTHR41517:SF1">
    <property type="entry name" value="CUPIN"/>
    <property type="match status" value="1"/>
</dbReference>
<dbReference type="EMBL" id="CAJNNW010025767">
    <property type="protein sequence ID" value="CAE8679484.1"/>
    <property type="molecule type" value="Genomic_DNA"/>
</dbReference>
<evidence type="ECO:0000313" key="3">
    <source>
        <dbReference type="Proteomes" id="UP000626109"/>
    </source>
</evidence>
<keyword evidence="1" id="KW-0732">Signal</keyword>
<reference evidence="2" key="1">
    <citation type="submission" date="2021-02" db="EMBL/GenBank/DDBJ databases">
        <authorList>
            <person name="Dougan E. K."/>
            <person name="Rhodes N."/>
            <person name="Thang M."/>
            <person name="Chan C."/>
        </authorList>
    </citation>
    <scope>NUCLEOTIDE SEQUENCE</scope>
</reference>
<dbReference type="Proteomes" id="UP000626109">
    <property type="component" value="Unassembled WGS sequence"/>
</dbReference>
<organism evidence="2 3">
    <name type="scientific">Polarella glacialis</name>
    <name type="common">Dinoflagellate</name>
    <dbReference type="NCBI Taxonomy" id="89957"/>
    <lineage>
        <taxon>Eukaryota</taxon>
        <taxon>Sar</taxon>
        <taxon>Alveolata</taxon>
        <taxon>Dinophyceae</taxon>
        <taxon>Suessiales</taxon>
        <taxon>Suessiaceae</taxon>
        <taxon>Polarella</taxon>
    </lineage>
</organism>
<dbReference type="CDD" id="cd02216">
    <property type="entry name" value="cupin_GDO-like_N"/>
    <property type="match status" value="1"/>
</dbReference>
<evidence type="ECO:0000313" key="2">
    <source>
        <dbReference type="EMBL" id="CAE8679484.1"/>
    </source>
</evidence>
<name>A0A813JGF7_POLGL</name>
<dbReference type="AlphaFoldDB" id="A0A813JGF7"/>
<dbReference type="InterPro" id="IPR047183">
    <property type="entry name" value="GDO-like"/>
</dbReference>